<evidence type="ECO:0000256" key="11">
    <source>
        <dbReference type="ARBA" id="ARBA00022982"/>
    </source>
</evidence>
<comment type="catalytic activity">
    <reaction evidence="18 19">
        <text>a ubiquinone + reduced [electron-transfer flavoprotein] = a ubiquinol + oxidized [electron-transfer flavoprotein] + H(+)</text>
        <dbReference type="Rhea" id="RHEA:24052"/>
        <dbReference type="Rhea" id="RHEA-COMP:9565"/>
        <dbReference type="Rhea" id="RHEA-COMP:9566"/>
        <dbReference type="Rhea" id="RHEA-COMP:10685"/>
        <dbReference type="Rhea" id="RHEA-COMP:10686"/>
        <dbReference type="ChEBI" id="CHEBI:15378"/>
        <dbReference type="ChEBI" id="CHEBI:16389"/>
        <dbReference type="ChEBI" id="CHEBI:17976"/>
        <dbReference type="ChEBI" id="CHEBI:57692"/>
        <dbReference type="ChEBI" id="CHEBI:58307"/>
        <dbReference type="EC" id="1.5.5.1"/>
    </reaction>
</comment>
<keyword evidence="14 19" id="KW-0411">Iron-sulfur</keyword>
<dbReference type="SUPFAM" id="SSF54862">
    <property type="entry name" value="4Fe-4S ferredoxins"/>
    <property type="match status" value="1"/>
</dbReference>
<feature type="compositionally biased region" description="Acidic residues" evidence="20">
    <location>
        <begin position="73"/>
        <end position="84"/>
    </location>
</feature>
<evidence type="ECO:0000313" key="22">
    <source>
        <dbReference type="EMBL" id="ORY89408.1"/>
    </source>
</evidence>
<feature type="domain" description="4Fe-4S ferredoxin-type" evidence="21">
    <location>
        <begin position="606"/>
        <end position="635"/>
    </location>
</feature>
<evidence type="ECO:0000256" key="16">
    <source>
        <dbReference type="ARBA" id="ARBA00023128"/>
    </source>
</evidence>
<dbReference type="Gene3D" id="3.30.9.90">
    <property type="match status" value="1"/>
</dbReference>
<dbReference type="Pfam" id="PF01494">
    <property type="entry name" value="FAD_binding_3"/>
    <property type="match status" value="1"/>
</dbReference>
<keyword evidence="7 19" id="KW-0479">Metal-binding</keyword>
<dbReference type="STRING" id="106004.A0A1Y2FZ57"/>
<evidence type="ECO:0000256" key="18">
    <source>
        <dbReference type="ARBA" id="ARBA00052682"/>
    </source>
</evidence>
<comment type="similarity">
    <text evidence="4">Belongs to the ETF-QO/FixC family.</text>
</comment>
<comment type="cofactor">
    <cofactor evidence="1 19">
        <name>FAD</name>
        <dbReference type="ChEBI" id="CHEBI:57692"/>
    </cofactor>
</comment>
<dbReference type="GO" id="GO:0071949">
    <property type="term" value="F:FAD binding"/>
    <property type="evidence" value="ECO:0007669"/>
    <property type="project" value="InterPro"/>
</dbReference>
<proteinExistence type="inferred from homology"/>
<dbReference type="InterPro" id="IPR040156">
    <property type="entry name" value="ETF-QO"/>
</dbReference>
<dbReference type="SUPFAM" id="SSF54373">
    <property type="entry name" value="FAD-linked reductases, C-terminal domain"/>
    <property type="match status" value="1"/>
</dbReference>
<evidence type="ECO:0000256" key="15">
    <source>
        <dbReference type="ARBA" id="ARBA00023075"/>
    </source>
</evidence>
<name>A0A1Y2FZ57_9BASI</name>
<keyword evidence="9 19" id="KW-0274">FAD</keyword>
<keyword evidence="23" id="KW-1185">Reference proteome</keyword>
<dbReference type="InParanoid" id="A0A1Y2FZ57"/>
<keyword evidence="6 19" id="KW-0285">Flavoprotein</keyword>
<evidence type="ECO:0000256" key="20">
    <source>
        <dbReference type="SAM" id="MobiDB-lite"/>
    </source>
</evidence>
<dbReference type="Pfam" id="PF05187">
    <property type="entry name" value="Fer4_ETF_QO"/>
    <property type="match status" value="1"/>
</dbReference>
<evidence type="ECO:0000256" key="9">
    <source>
        <dbReference type="ARBA" id="ARBA00022827"/>
    </source>
</evidence>
<evidence type="ECO:0000256" key="2">
    <source>
        <dbReference type="ARBA" id="ARBA00002819"/>
    </source>
</evidence>
<evidence type="ECO:0000256" key="13">
    <source>
        <dbReference type="ARBA" id="ARBA00023004"/>
    </source>
</evidence>
<dbReference type="InterPro" id="IPR036188">
    <property type="entry name" value="FAD/NAD-bd_sf"/>
</dbReference>
<evidence type="ECO:0000259" key="21">
    <source>
        <dbReference type="PROSITE" id="PS51379"/>
    </source>
</evidence>
<dbReference type="GO" id="GO:0004174">
    <property type="term" value="F:electron-transferring-flavoprotein dehydrogenase activity"/>
    <property type="evidence" value="ECO:0007669"/>
    <property type="project" value="UniProtKB-UniRule"/>
</dbReference>
<evidence type="ECO:0000256" key="1">
    <source>
        <dbReference type="ARBA" id="ARBA00001974"/>
    </source>
</evidence>
<feature type="region of interest" description="Disordered" evidence="20">
    <location>
        <begin position="26"/>
        <end position="89"/>
    </location>
</feature>
<comment type="cofactor">
    <cofactor evidence="19">
        <name>[4Fe-4S] cluster</name>
        <dbReference type="ChEBI" id="CHEBI:49883"/>
    </cofactor>
    <text evidence="19">Binds 1 [4Fe-4S] cluster.</text>
</comment>
<sequence length="646" mass="70086">MLRFSSSVASTSRTAVPRLTAARSLLSTTSSSPAAVASTSSLPARPSARRAAFAPAPARAFSTTPRRSQATPVEEEAAAEEEEPVERVSDEVDVCIVGGGPAGLSAAIRLMKLAQAEEKEIRVVVLEKGPEVGAHILSGAVIETRALDELIPDWKELGAPLNQEATSDAMRWLTPTGSYPMPHPPQMSNKGNYIISLSKLSRWLAEQAEELGVEIYPGFAGAEVLWTEDGKGVRGVVTNDIGLDKNFKPKESFEPGMEFHAKVTLFAEGAHGSLSKQVMSKLGLRDGKDPQTYGLGVKEVWKIKKEKHVPGKIQHTLGWPLDNSTYGGTWLYHMEDEMVSLGIVVGLDYPNPYISPFRELQRLKHHPVFAELLEGGECIAYGARALNEGGYQSIPKLSFPGGGLIGCSAGFLNVPKIKGTHTAMKSGMLAADETFTALKSLPEDFDHSTSPSVDISSYETAFENSWVAKELKEIRNVRPSFHNPLGNWGGMAYSGLDTLILKGRTPWTFHHPKEDYASTKKASEFKPIDYPTPDGVLSFDILTSVSRTGTNHAENQPIHLHIEESARAAHVKENVEEYAGLLGRVCPAAVYEYVEAEGGEEDAVGQKLVINSQNCIHCKTCSIKVPTQDIEWRVPEGGGGPKYSLT</sequence>
<keyword evidence="12 19" id="KW-0560">Oxidoreductase</keyword>
<keyword evidence="11 19" id="KW-0249">Electron transport</keyword>
<evidence type="ECO:0000256" key="5">
    <source>
        <dbReference type="ARBA" id="ARBA00022448"/>
    </source>
</evidence>
<keyword evidence="17" id="KW-0472">Membrane</keyword>
<dbReference type="FunFam" id="3.30.70.20:FF:000015">
    <property type="entry name" value="Electron transfer flavoprotein-ubiquinone oxidoreductase"/>
    <property type="match status" value="1"/>
</dbReference>
<dbReference type="PANTHER" id="PTHR10617">
    <property type="entry name" value="ELECTRON TRANSFER FLAVOPROTEIN-UBIQUINONE OXIDOREDUCTASE"/>
    <property type="match status" value="1"/>
</dbReference>
<feature type="compositionally biased region" description="Low complexity" evidence="20">
    <location>
        <begin position="26"/>
        <end position="67"/>
    </location>
</feature>
<evidence type="ECO:0000256" key="3">
    <source>
        <dbReference type="ARBA" id="ARBA00004273"/>
    </source>
</evidence>
<dbReference type="InterPro" id="IPR007859">
    <property type="entry name" value="ETF-QO/FixX_C"/>
</dbReference>
<dbReference type="EMBL" id="MCGR01000006">
    <property type="protein sequence ID" value="ORY89408.1"/>
    <property type="molecule type" value="Genomic_DNA"/>
</dbReference>
<dbReference type="InterPro" id="IPR049398">
    <property type="entry name" value="ETF-QO/FixC_UQ-bd"/>
</dbReference>
<dbReference type="Gene3D" id="3.30.70.20">
    <property type="match status" value="1"/>
</dbReference>
<dbReference type="Proteomes" id="UP000193467">
    <property type="component" value="Unassembled WGS sequence"/>
</dbReference>
<organism evidence="22 23">
    <name type="scientific">Leucosporidium creatinivorum</name>
    <dbReference type="NCBI Taxonomy" id="106004"/>
    <lineage>
        <taxon>Eukaryota</taxon>
        <taxon>Fungi</taxon>
        <taxon>Dikarya</taxon>
        <taxon>Basidiomycota</taxon>
        <taxon>Pucciniomycotina</taxon>
        <taxon>Microbotryomycetes</taxon>
        <taxon>Leucosporidiales</taxon>
        <taxon>Leucosporidium</taxon>
    </lineage>
</organism>
<evidence type="ECO:0000313" key="23">
    <source>
        <dbReference type="Proteomes" id="UP000193467"/>
    </source>
</evidence>
<evidence type="ECO:0000256" key="7">
    <source>
        <dbReference type="ARBA" id="ARBA00022723"/>
    </source>
</evidence>
<keyword evidence="16" id="KW-0496">Mitochondrion</keyword>
<keyword evidence="10" id="KW-0809">Transit peptide</keyword>
<gene>
    <name evidence="22" type="ORF">BCR35DRAFT_300581</name>
</gene>
<comment type="subcellular location">
    <subcellularLocation>
        <location evidence="3">Mitochondrion inner membrane</location>
    </subcellularLocation>
</comment>
<evidence type="ECO:0000256" key="6">
    <source>
        <dbReference type="ARBA" id="ARBA00022630"/>
    </source>
</evidence>
<dbReference type="Pfam" id="PF21162">
    <property type="entry name" value="ETFQO_UQ-bd"/>
    <property type="match status" value="1"/>
</dbReference>
<keyword evidence="15 19" id="KW-0830">Ubiquinone</keyword>
<accession>A0A1Y2FZ57</accession>
<evidence type="ECO:0000256" key="14">
    <source>
        <dbReference type="ARBA" id="ARBA00023014"/>
    </source>
</evidence>
<reference evidence="22 23" key="1">
    <citation type="submission" date="2016-07" db="EMBL/GenBank/DDBJ databases">
        <title>Pervasive Adenine N6-methylation of Active Genes in Fungi.</title>
        <authorList>
            <consortium name="DOE Joint Genome Institute"/>
            <person name="Mondo S.J."/>
            <person name="Dannebaum R.O."/>
            <person name="Kuo R.C."/>
            <person name="Labutti K."/>
            <person name="Haridas S."/>
            <person name="Kuo A."/>
            <person name="Salamov A."/>
            <person name="Ahrendt S.R."/>
            <person name="Lipzen A."/>
            <person name="Sullivan W."/>
            <person name="Andreopoulos W.B."/>
            <person name="Clum A."/>
            <person name="Lindquist E."/>
            <person name="Daum C."/>
            <person name="Ramamoorthy G.K."/>
            <person name="Gryganskyi A."/>
            <person name="Culley D."/>
            <person name="Magnuson J.K."/>
            <person name="James T.Y."/>
            <person name="O'Malley M.A."/>
            <person name="Stajich J.E."/>
            <person name="Spatafora J.W."/>
            <person name="Visel A."/>
            <person name="Grigoriev I.V."/>
        </authorList>
    </citation>
    <scope>NUCLEOTIDE SEQUENCE [LARGE SCALE GENOMIC DNA]</scope>
    <source>
        <strain evidence="22 23">62-1032</strain>
    </source>
</reference>
<protein>
    <recommendedName>
        <fullName evidence="19">Electron transfer flavoprotein-ubiquinone oxidoreductase</fullName>
        <shortName evidence="19">ETF-QO</shortName>
        <ecNumber evidence="19">1.5.5.1</ecNumber>
    </recommendedName>
</protein>
<dbReference type="SUPFAM" id="SSF51905">
    <property type="entry name" value="FAD/NAD(P)-binding domain"/>
    <property type="match status" value="1"/>
</dbReference>
<comment type="function">
    <text evidence="2 19">Accepts electrons from ETF and reduces ubiquinone.</text>
</comment>
<keyword evidence="13 19" id="KW-0408">Iron</keyword>
<evidence type="ECO:0000256" key="10">
    <source>
        <dbReference type="ARBA" id="ARBA00022946"/>
    </source>
</evidence>
<dbReference type="InterPro" id="IPR002938">
    <property type="entry name" value="FAD-bd"/>
</dbReference>
<evidence type="ECO:0000256" key="12">
    <source>
        <dbReference type="ARBA" id="ARBA00023002"/>
    </source>
</evidence>
<dbReference type="GO" id="GO:0005743">
    <property type="term" value="C:mitochondrial inner membrane"/>
    <property type="evidence" value="ECO:0007669"/>
    <property type="project" value="UniProtKB-SubCell"/>
</dbReference>
<dbReference type="InterPro" id="IPR017896">
    <property type="entry name" value="4Fe4S_Fe-S-bd"/>
</dbReference>
<dbReference type="OrthoDB" id="437331at2759"/>
<dbReference type="EC" id="1.5.5.1" evidence="19"/>
<dbReference type="GO" id="GO:0051539">
    <property type="term" value="F:4 iron, 4 sulfur cluster binding"/>
    <property type="evidence" value="ECO:0007669"/>
    <property type="project" value="UniProtKB-UniRule"/>
</dbReference>
<evidence type="ECO:0000256" key="17">
    <source>
        <dbReference type="ARBA" id="ARBA00023136"/>
    </source>
</evidence>
<comment type="caution">
    <text evidence="22">The sequence shown here is derived from an EMBL/GenBank/DDBJ whole genome shotgun (WGS) entry which is preliminary data.</text>
</comment>
<evidence type="ECO:0000256" key="4">
    <source>
        <dbReference type="ARBA" id="ARBA00006796"/>
    </source>
</evidence>
<dbReference type="FunCoup" id="A0A1Y2FZ57">
    <property type="interactions" value="229"/>
</dbReference>
<evidence type="ECO:0000256" key="19">
    <source>
        <dbReference type="RuleBase" id="RU366068"/>
    </source>
</evidence>
<evidence type="ECO:0000256" key="8">
    <source>
        <dbReference type="ARBA" id="ARBA00022792"/>
    </source>
</evidence>
<keyword evidence="5 19" id="KW-0813">Transport</keyword>
<dbReference type="PANTHER" id="PTHR10617:SF107">
    <property type="entry name" value="ELECTRON TRANSFER FLAVOPROTEIN-UBIQUINONE OXIDOREDUCTASE, MITOCHONDRIAL"/>
    <property type="match status" value="1"/>
</dbReference>
<dbReference type="AlphaFoldDB" id="A0A1Y2FZ57"/>
<keyword evidence="8" id="KW-0999">Mitochondrion inner membrane</keyword>
<dbReference type="GO" id="GO:0046872">
    <property type="term" value="F:metal ion binding"/>
    <property type="evidence" value="ECO:0007669"/>
    <property type="project" value="UniProtKB-KW"/>
</dbReference>
<dbReference type="PROSITE" id="PS51379">
    <property type="entry name" value="4FE4S_FER_2"/>
    <property type="match status" value="1"/>
</dbReference>
<dbReference type="Gene3D" id="3.50.50.60">
    <property type="entry name" value="FAD/NAD(P)-binding domain"/>
    <property type="match status" value="1"/>
</dbReference>